<evidence type="ECO:0000259" key="1">
    <source>
        <dbReference type="Pfam" id="PF00534"/>
    </source>
</evidence>
<dbReference type="AlphaFoldDB" id="A0A1F5ZLX9"/>
<sequence length="401" mass="46241">MSASQAKLNIVYATLRYPPAPGGAEEMMKQIAEGINKRGHQVKILTTDLKIHGGHRLALTKTERSLDASYLKRFRTYQIPNLVYQIAPLMDLDLLFDSYNIIHASHFYHYPADAAWWYSRLRRKPLIFNPFFYIESRQAKKWRIYRKTLGALTMRADCILAITEFEKKLILGSFPKIKRIEVIKPGIDWTEFNRPIEKNLARQKLEQLLNEKLHRQIDLRHQKIIFFAGRICSGKGIDLLIKAAPKIVKQNPYALFILAGENFTAESEGFKQIIGEKKLNNHFIFTGNLERKKLIQAYFAADLFVLPSRYEAFGIVLTEAMAAGLAIVATNHSAIPEVINNGQTGLLFELNNYKDLADKISLVLNDDNLRRDLGQRGLLEAKKYDWQKTVTETEKIYYEYI</sequence>
<organism evidence="3 4">
    <name type="scientific">Candidatus Gottesmanbacteria bacterium RIFCSPHIGHO2_01_FULL_39_10</name>
    <dbReference type="NCBI Taxonomy" id="1798375"/>
    <lineage>
        <taxon>Bacteria</taxon>
        <taxon>Candidatus Gottesmaniibacteriota</taxon>
    </lineage>
</organism>
<comment type="caution">
    <text evidence="3">The sequence shown here is derived from an EMBL/GenBank/DDBJ whole genome shotgun (WGS) entry which is preliminary data.</text>
</comment>
<gene>
    <name evidence="3" type="ORF">A2773_01055</name>
</gene>
<accession>A0A1F5ZLX9</accession>
<evidence type="ECO:0000313" key="3">
    <source>
        <dbReference type="EMBL" id="OGG13480.1"/>
    </source>
</evidence>
<dbReference type="Pfam" id="PF00534">
    <property type="entry name" value="Glycos_transf_1"/>
    <property type="match status" value="1"/>
</dbReference>
<feature type="domain" description="Glycosyl transferase family 1" evidence="1">
    <location>
        <begin position="214"/>
        <end position="377"/>
    </location>
</feature>
<reference evidence="3 4" key="1">
    <citation type="journal article" date="2016" name="Nat. Commun.">
        <title>Thousands of microbial genomes shed light on interconnected biogeochemical processes in an aquifer system.</title>
        <authorList>
            <person name="Anantharaman K."/>
            <person name="Brown C.T."/>
            <person name="Hug L.A."/>
            <person name="Sharon I."/>
            <person name="Castelle C.J."/>
            <person name="Probst A.J."/>
            <person name="Thomas B.C."/>
            <person name="Singh A."/>
            <person name="Wilkins M.J."/>
            <person name="Karaoz U."/>
            <person name="Brodie E.L."/>
            <person name="Williams K.H."/>
            <person name="Hubbard S.S."/>
            <person name="Banfield J.F."/>
        </authorList>
    </citation>
    <scope>NUCLEOTIDE SEQUENCE [LARGE SCALE GENOMIC DNA]</scope>
</reference>
<dbReference type="Proteomes" id="UP000177383">
    <property type="component" value="Unassembled WGS sequence"/>
</dbReference>
<evidence type="ECO:0008006" key="5">
    <source>
        <dbReference type="Google" id="ProtNLM"/>
    </source>
</evidence>
<dbReference type="InterPro" id="IPR050194">
    <property type="entry name" value="Glycosyltransferase_grp1"/>
</dbReference>
<dbReference type="Pfam" id="PF13439">
    <property type="entry name" value="Glyco_transf_4"/>
    <property type="match status" value="1"/>
</dbReference>
<dbReference type="SUPFAM" id="SSF53756">
    <property type="entry name" value="UDP-Glycosyltransferase/glycogen phosphorylase"/>
    <property type="match status" value="1"/>
</dbReference>
<evidence type="ECO:0000313" key="4">
    <source>
        <dbReference type="Proteomes" id="UP000177383"/>
    </source>
</evidence>
<dbReference type="GO" id="GO:0016758">
    <property type="term" value="F:hexosyltransferase activity"/>
    <property type="evidence" value="ECO:0007669"/>
    <property type="project" value="TreeGrafter"/>
</dbReference>
<protein>
    <recommendedName>
        <fullName evidence="5">Glycosyl transferase family 1 domain-containing protein</fullName>
    </recommendedName>
</protein>
<dbReference type="CDD" id="cd03801">
    <property type="entry name" value="GT4_PimA-like"/>
    <property type="match status" value="1"/>
</dbReference>
<dbReference type="PANTHER" id="PTHR45947:SF3">
    <property type="entry name" value="SULFOQUINOVOSYL TRANSFERASE SQD2"/>
    <property type="match status" value="1"/>
</dbReference>
<dbReference type="STRING" id="1798375.A2773_01055"/>
<evidence type="ECO:0000259" key="2">
    <source>
        <dbReference type="Pfam" id="PF13439"/>
    </source>
</evidence>
<dbReference type="EMBL" id="MFJE01000053">
    <property type="protein sequence ID" value="OGG13480.1"/>
    <property type="molecule type" value="Genomic_DNA"/>
</dbReference>
<feature type="domain" description="Glycosyltransferase subfamily 4-like N-terminal" evidence="2">
    <location>
        <begin position="21"/>
        <end position="188"/>
    </location>
</feature>
<dbReference type="Gene3D" id="3.40.50.2000">
    <property type="entry name" value="Glycogen Phosphorylase B"/>
    <property type="match status" value="2"/>
</dbReference>
<proteinExistence type="predicted"/>
<dbReference type="InterPro" id="IPR028098">
    <property type="entry name" value="Glyco_trans_4-like_N"/>
</dbReference>
<name>A0A1F5ZLX9_9BACT</name>
<dbReference type="PANTHER" id="PTHR45947">
    <property type="entry name" value="SULFOQUINOVOSYL TRANSFERASE SQD2"/>
    <property type="match status" value="1"/>
</dbReference>
<dbReference type="InterPro" id="IPR001296">
    <property type="entry name" value="Glyco_trans_1"/>
</dbReference>